<dbReference type="PROSITE" id="PS50011">
    <property type="entry name" value="PROTEIN_KINASE_DOM"/>
    <property type="match status" value="1"/>
</dbReference>
<name>A0A6G8MYB9_9VIRU</name>
<evidence type="ECO:0000313" key="2">
    <source>
        <dbReference type="EMBL" id="QIN54551.1"/>
    </source>
</evidence>
<dbReference type="SUPFAM" id="SSF56112">
    <property type="entry name" value="Protein kinase-like (PK-like)"/>
    <property type="match status" value="1"/>
</dbReference>
<dbReference type="Gene3D" id="1.10.510.10">
    <property type="entry name" value="Transferase(Phosphotransferase) domain 1"/>
    <property type="match status" value="1"/>
</dbReference>
<dbReference type="Proteomes" id="UP001224087">
    <property type="component" value="Segment"/>
</dbReference>
<dbReference type="GO" id="GO:0005524">
    <property type="term" value="F:ATP binding"/>
    <property type="evidence" value="ECO:0007669"/>
    <property type="project" value="InterPro"/>
</dbReference>
<keyword evidence="3" id="KW-1185">Reference proteome</keyword>
<evidence type="ECO:0000259" key="1">
    <source>
        <dbReference type="PROSITE" id="PS50011"/>
    </source>
</evidence>
<organism evidence="2 3">
    <name type="scientific">Cedratvirus kamchatka</name>
    <dbReference type="NCBI Taxonomy" id="2716914"/>
    <lineage>
        <taxon>Viruses</taxon>
        <taxon>Pithoviruses</taxon>
        <taxon>Orthocedratvirinae</taxon>
        <taxon>Alphacedratvirus</taxon>
        <taxon>Alphacedratvirus rossiense</taxon>
    </lineage>
</organism>
<dbReference type="EMBL" id="MN873693">
    <property type="protein sequence ID" value="QIN54551.1"/>
    <property type="molecule type" value="Genomic_DNA"/>
</dbReference>
<gene>
    <name evidence="2" type="primary">ck426</name>
</gene>
<dbReference type="InterPro" id="IPR000719">
    <property type="entry name" value="Prot_kinase_dom"/>
</dbReference>
<proteinExistence type="predicted"/>
<reference evidence="2" key="1">
    <citation type="submission" date="2019-12" db="EMBL/GenBank/DDBJ databases">
        <title>The DNA Methylation Landscape of Giant Viruses.</title>
        <authorList>
            <person name="Jeudy S."/>
            <person name="Rigou S."/>
            <person name="Alempic J.-M."/>
            <person name="Claverie J.-M."/>
            <person name="Abergel C."/>
            <person name="Legendre M."/>
        </authorList>
    </citation>
    <scope>NUCLEOTIDE SEQUENCE</scope>
    <source>
        <strain evidence="2">P4</strain>
    </source>
</reference>
<sequence>MDTQGGNFLMYSYTVLLRQGSSVEETEFTGETKSDALCELDLYMEELLERKAQRNRPSYVKRRISHKLKYYHDEIKAYSRLASLDVCPRLLDHGIVFEYRIIQEKDSRRFYKTKPNKTQEHTYYAYYVETELHGCSLTEEYSTIGTLCLDSRDVEKMFNFSSYPKFVRKQISGLVDKMHEAGVYHGDFHPGNLVIKDGVVKAIDFELCEFM</sequence>
<accession>A0A6G8MYB9</accession>
<protein>
    <submittedName>
        <fullName evidence="2">Phosphotransferase</fullName>
    </submittedName>
</protein>
<evidence type="ECO:0000313" key="3">
    <source>
        <dbReference type="Proteomes" id="UP001224087"/>
    </source>
</evidence>
<feature type="domain" description="Protein kinase" evidence="1">
    <location>
        <begin position="13"/>
        <end position="211"/>
    </location>
</feature>
<dbReference type="InterPro" id="IPR011009">
    <property type="entry name" value="Kinase-like_dom_sf"/>
</dbReference>
<dbReference type="GO" id="GO:0004672">
    <property type="term" value="F:protein kinase activity"/>
    <property type="evidence" value="ECO:0007669"/>
    <property type="project" value="InterPro"/>
</dbReference>